<evidence type="ECO:0000256" key="2">
    <source>
        <dbReference type="ARBA" id="ARBA00005563"/>
    </source>
</evidence>
<reference evidence="6" key="1">
    <citation type="submission" date="2020-12" db="UniProtKB">
        <authorList>
            <consortium name="WormBaseParasite"/>
        </authorList>
    </citation>
    <scope>IDENTIFICATION</scope>
    <source>
        <strain evidence="6">MHco3</strain>
    </source>
</reference>
<dbReference type="GO" id="GO:0033314">
    <property type="term" value="P:mitotic DNA replication checkpoint signaling"/>
    <property type="evidence" value="ECO:0007669"/>
    <property type="project" value="TreeGrafter"/>
</dbReference>
<evidence type="ECO:0000256" key="1">
    <source>
        <dbReference type="ARBA" id="ARBA00004123"/>
    </source>
</evidence>
<accession>A0A7I4YBD4</accession>
<dbReference type="PIRSF" id="PIRSF011312">
    <property type="entry name" value="Cell_cycle_HUS1"/>
    <property type="match status" value="1"/>
</dbReference>
<dbReference type="AlphaFoldDB" id="A0A7I4YBD4"/>
<keyword evidence="5" id="KW-1185">Reference proteome</keyword>
<dbReference type="InterPro" id="IPR016580">
    <property type="entry name" value="HUS1"/>
</dbReference>
<dbReference type="GO" id="GO:0000724">
    <property type="term" value="P:double-strand break repair via homologous recombination"/>
    <property type="evidence" value="ECO:0007669"/>
    <property type="project" value="TreeGrafter"/>
</dbReference>
<evidence type="ECO:0000256" key="3">
    <source>
        <dbReference type="ARBA" id="ARBA00023242"/>
    </source>
</evidence>
<proteinExistence type="inferred from homology"/>
<name>A0A7I4YBD4_HAECO</name>
<dbReference type="GO" id="GO:0031573">
    <property type="term" value="P:mitotic intra-S DNA damage checkpoint signaling"/>
    <property type="evidence" value="ECO:0007669"/>
    <property type="project" value="TreeGrafter"/>
</dbReference>
<protein>
    <recommendedName>
        <fullName evidence="4">Checkpoint protein</fullName>
    </recommendedName>
</protein>
<dbReference type="Gene3D" id="3.70.10.10">
    <property type="match status" value="1"/>
</dbReference>
<dbReference type="GO" id="GO:0044778">
    <property type="term" value="P:meiotic DNA integrity checkpoint signaling"/>
    <property type="evidence" value="ECO:0007669"/>
    <property type="project" value="TreeGrafter"/>
</dbReference>
<dbReference type="PANTHER" id="PTHR12900">
    <property type="entry name" value="MITOTIC AND DNA DAMAGE CHECKPOINT PROTEIN HUS1"/>
    <property type="match status" value="1"/>
</dbReference>
<dbReference type="OrthoDB" id="10063861at2759"/>
<organism evidence="5 6">
    <name type="scientific">Haemonchus contortus</name>
    <name type="common">Barber pole worm</name>
    <dbReference type="NCBI Taxonomy" id="6289"/>
    <lineage>
        <taxon>Eukaryota</taxon>
        <taxon>Metazoa</taxon>
        <taxon>Ecdysozoa</taxon>
        <taxon>Nematoda</taxon>
        <taxon>Chromadorea</taxon>
        <taxon>Rhabditida</taxon>
        <taxon>Rhabditina</taxon>
        <taxon>Rhabditomorpha</taxon>
        <taxon>Strongyloidea</taxon>
        <taxon>Trichostrongylidae</taxon>
        <taxon>Haemonchus</taxon>
    </lineage>
</organism>
<dbReference type="GO" id="GO:0035861">
    <property type="term" value="C:site of double-strand break"/>
    <property type="evidence" value="ECO:0007669"/>
    <property type="project" value="TreeGrafter"/>
</dbReference>
<dbReference type="PANTHER" id="PTHR12900:SF0">
    <property type="entry name" value="CHECKPOINT PROTEIN"/>
    <property type="match status" value="1"/>
</dbReference>
<comment type="similarity">
    <text evidence="2 4">Belongs to the HUS1 family.</text>
</comment>
<dbReference type="InterPro" id="IPR007150">
    <property type="entry name" value="HUS1/Mec3"/>
</dbReference>
<sequence length="274" mass="31231">MRFSAVLSEQGSVESFAKGIGAVAKMCKKRCGLRITQEGMCFVANETLQQQGNFLNVLIPARPDFDVFNFVGVSDERNEIVMELDIEIFEKSVAGSRSHLKMKLRQKPEQGPFLQLELRDKLTVHEIPVKLLKTAHWPKYQRPDLPNPTMGVYFPPIKSVMRVLHSLKNVCNKNISLKVSNSGEMHLKCLAEQADITVYFSNLMNDTITEEQTEEQWCTVRLPLKVVHMFFSAFMYMAHFNVLLNVVSDNFAEFILRRDGLVVSFLVRGVIDVS</sequence>
<evidence type="ECO:0000256" key="4">
    <source>
        <dbReference type="PIRNR" id="PIRNR011312"/>
    </source>
</evidence>
<evidence type="ECO:0000313" key="5">
    <source>
        <dbReference type="Proteomes" id="UP000025227"/>
    </source>
</evidence>
<dbReference type="WBParaSite" id="HCON_00073750-00001">
    <property type="protein sequence ID" value="HCON_00073750-00001"/>
    <property type="gene ID" value="HCON_00073750"/>
</dbReference>
<comment type="subcellular location">
    <subcellularLocation>
        <location evidence="1">Nucleus</location>
    </subcellularLocation>
</comment>
<dbReference type="OMA" id="QVRVDNR"/>
<dbReference type="GO" id="GO:0030896">
    <property type="term" value="C:checkpoint clamp complex"/>
    <property type="evidence" value="ECO:0007669"/>
    <property type="project" value="InterPro"/>
</dbReference>
<evidence type="ECO:0000313" key="6">
    <source>
        <dbReference type="WBParaSite" id="HCON_00073750-00001"/>
    </source>
</evidence>
<keyword evidence="3" id="KW-0539">Nucleus</keyword>
<dbReference type="GO" id="GO:0000723">
    <property type="term" value="P:telomere maintenance"/>
    <property type="evidence" value="ECO:0007669"/>
    <property type="project" value="TreeGrafter"/>
</dbReference>
<dbReference type="GO" id="GO:0006289">
    <property type="term" value="P:nucleotide-excision repair"/>
    <property type="evidence" value="ECO:0007669"/>
    <property type="project" value="TreeGrafter"/>
</dbReference>
<dbReference type="Proteomes" id="UP000025227">
    <property type="component" value="Unplaced"/>
</dbReference>
<dbReference type="GO" id="GO:0005730">
    <property type="term" value="C:nucleolus"/>
    <property type="evidence" value="ECO:0007669"/>
    <property type="project" value="InterPro"/>
</dbReference>
<dbReference type="Pfam" id="PF04005">
    <property type="entry name" value="Hus1"/>
    <property type="match status" value="1"/>
</dbReference>